<reference evidence="2 3" key="1">
    <citation type="submission" date="2016-04" db="EMBL/GenBank/DDBJ databases">
        <title>A degradative enzymes factory behind the ericoid mycorrhizal symbiosis.</title>
        <authorList>
            <consortium name="DOE Joint Genome Institute"/>
            <person name="Martino E."/>
            <person name="Morin E."/>
            <person name="Grelet G."/>
            <person name="Kuo A."/>
            <person name="Kohler A."/>
            <person name="Daghino S."/>
            <person name="Barry K."/>
            <person name="Choi C."/>
            <person name="Cichocki N."/>
            <person name="Clum A."/>
            <person name="Copeland A."/>
            <person name="Hainaut M."/>
            <person name="Haridas S."/>
            <person name="Labutti K."/>
            <person name="Lindquist E."/>
            <person name="Lipzen A."/>
            <person name="Khouja H.-R."/>
            <person name="Murat C."/>
            <person name="Ohm R."/>
            <person name="Olson A."/>
            <person name="Spatafora J."/>
            <person name="Veneault-Fourrey C."/>
            <person name="Henrissat B."/>
            <person name="Grigoriev I."/>
            <person name="Martin F."/>
            <person name="Perotto S."/>
        </authorList>
    </citation>
    <scope>NUCLEOTIDE SEQUENCE [LARGE SCALE GENOMIC DNA]</scope>
    <source>
        <strain evidence="2 3">F</strain>
    </source>
</reference>
<evidence type="ECO:0000313" key="3">
    <source>
        <dbReference type="Proteomes" id="UP000235786"/>
    </source>
</evidence>
<sequence>MQQVFAWANSCLKSHELCRNHWKHSSSQRQLPTRLLDVGETRHEPYIRLQATNNIPSDTPYLTLSHCWGSKRLISLTTETMSNFEKAIQISDLPSTFRDAVDFVRSCGLRYLWIDSLCIVQNSPDDWGKESSLMAAAYSHAILNLSAAGAKDGEGCLFHRSKSFKTQPCIMYASAEDKTSFSFICRPYDAWGTSIETSPLGTRGWVLQERLLSPRIIHFASDQLFWECCQGYDAEILPWSSIRSSNGHLKSLSSNIREFELDDEKLHKYWRDTVSKYSKCKLSVSSDKLPAISGLASRFCRQLKLSPTDYLAGIWRNRLPEDFIWTTNWRYGGSDSCVRVPDRAPSWSWASIDGEI</sequence>
<feature type="non-terminal residue" evidence="2">
    <location>
        <position position="356"/>
    </location>
</feature>
<dbReference type="Proteomes" id="UP000235786">
    <property type="component" value="Unassembled WGS sequence"/>
</dbReference>
<dbReference type="InterPro" id="IPR010730">
    <property type="entry name" value="HET"/>
</dbReference>
<gene>
    <name evidence="2" type="ORF">L207DRAFT_416038</name>
</gene>
<dbReference type="PANTHER" id="PTHR33112:SF16">
    <property type="entry name" value="HETEROKARYON INCOMPATIBILITY DOMAIN-CONTAINING PROTEIN"/>
    <property type="match status" value="1"/>
</dbReference>
<keyword evidence="3" id="KW-1185">Reference proteome</keyword>
<feature type="domain" description="Heterokaryon incompatibility" evidence="1">
    <location>
        <begin position="61"/>
        <end position="209"/>
    </location>
</feature>
<accession>A0A2J6SA95</accession>
<protein>
    <submittedName>
        <fullName evidence="2">HET-domain-containing protein</fullName>
    </submittedName>
</protein>
<evidence type="ECO:0000313" key="2">
    <source>
        <dbReference type="EMBL" id="PMD47672.1"/>
    </source>
</evidence>
<dbReference type="AlphaFoldDB" id="A0A2J6SA95"/>
<dbReference type="EMBL" id="KZ613938">
    <property type="protein sequence ID" value="PMD47672.1"/>
    <property type="molecule type" value="Genomic_DNA"/>
</dbReference>
<dbReference type="STRING" id="1149755.A0A2J6SA95"/>
<dbReference type="Pfam" id="PF06985">
    <property type="entry name" value="HET"/>
    <property type="match status" value="1"/>
</dbReference>
<organism evidence="2 3">
    <name type="scientific">Hyaloscypha variabilis (strain UAMH 11265 / GT02V1 / F)</name>
    <name type="common">Meliniomyces variabilis</name>
    <dbReference type="NCBI Taxonomy" id="1149755"/>
    <lineage>
        <taxon>Eukaryota</taxon>
        <taxon>Fungi</taxon>
        <taxon>Dikarya</taxon>
        <taxon>Ascomycota</taxon>
        <taxon>Pezizomycotina</taxon>
        <taxon>Leotiomycetes</taxon>
        <taxon>Helotiales</taxon>
        <taxon>Hyaloscyphaceae</taxon>
        <taxon>Hyaloscypha</taxon>
        <taxon>Hyaloscypha variabilis</taxon>
    </lineage>
</organism>
<name>A0A2J6SA95_HYAVF</name>
<dbReference type="OrthoDB" id="5362512at2759"/>
<dbReference type="PANTHER" id="PTHR33112">
    <property type="entry name" value="DOMAIN PROTEIN, PUTATIVE-RELATED"/>
    <property type="match status" value="1"/>
</dbReference>
<proteinExistence type="predicted"/>
<evidence type="ECO:0000259" key="1">
    <source>
        <dbReference type="Pfam" id="PF06985"/>
    </source>
</evidence>